<dbReference type="EMBL" id="KZ772752">
    <property type="protein sequence ID" value="PTQ34396.1"/>
    <property type="molecule type" value="Genomic_DNA"/>
</dbReference>
<dbReference type="Proteomes" id="UP000244005">
    <property type="component" value="Unassembled WGS sequence"/>
</dbReference>
<gene>
    <name evidence="1" type="ORF">MARPO_0080s0019</name>
</gene>
<proteinExistence type="predicted"/>
<sequence>MLRMIGHRVSCAPFVHAREAFGIEKGRVVGVGVRAAAAAAAGGKEGEVSRSSEISIGSGSSGEFVKSLADLYPRLPCRHCKGLAEVSCDKCTGEGKLAKGGWHKKNPVDLDRIIGSKWTAMESTFGWRHFRVHSKRRGSGKDWFVEMSATCDESTRFWVNVKNLKERERWSMGWLQKREIIADKDTAFKLSCKACKGTGRLPCICTLHNPEELSLEIIEV</sequence>
<evidence type="ECO:0000313" key="1">
    <source>
        <dbReference type="EMBL" id="PTQ34396.1"/>
    </source>
</evidence>
<organism evidence="1 2">
    <name type="scientific">Marchantia polymorpha</name>
    <name type="common">Common liverwort</name>
    <name type="synonym">Marchantia aquatica</name>
    <dbReference type="NCBI Taxonomy" id="3197"/>
    <lineage>
        <taxon>Eukaryota</taxon>
        <taxon>Viridiplantae</taxon>
        <taxon>Streptophyta</taxon>
        <taxon>Embryophyta</taxon>
        <taxon>Marchantiophyta</taxon>
        <taxon>Marchantiopsida</taxon>
        <taxon>Marchantiidae</taxon>
        <taxon>Marchantiales</taxon>
        <taxon>Marchantiaceae</taxon>
        <taxon>Marchantia</taxon>
    </lineage>
</organism>
<dbReference type="OrthoDB" id="2946at2759"/>
<accession>A0A2R6WKK9</accession>
<dbReference type="Gramene" id="Mp4g02800.1">
    <property type="protein sequence ID" value="Mp4g02800.1.cds"/>
    <property type="gene ID" value="Mp4g02800"/>
</dbReference>
<dbReference type="InterPro" id="IPR012663">
    <property type="entry name" value="CHP02450_Tryp"/>
</dbReference>
<dbReference type="AlphaFoldDB" id="A0A2R6WKK9"/>
<reference evidence="2" key="1">
    <citation type="journal article" date="2017" name="Cell">
        <title>Insights into land plant evolution garnered from the Marchantia polymorpha genome.</title>
        <authorList>
            <person name="Bowman J.L."/>
            <person name="Kohchi T."/>
            <person name="Yamato K.T."/>
            <person name="Jenkins J."/>
            <person name="Shu S."/>
            <person name="Ishizaki K."/>
            <person name="Yamaoka S."/>
            <person name="Nishihama R."/>
            <person name="Nakamura Y."/>
            <person name="Berger F."/>
            <person name="Adam C."/>
            <person name="Aki S.S."/>
            <person name="Althoff F."/>
            <person name="Araki T."/>
            <person name="Arteaga-Vazquez M.A."/>
            <person name="Balasubrmanian S."/>
            <person name="Barry K."/>
            <person name="Bauer D."/>
            <person name="Boehm C.R."/>
            <person name="Briginshaw L."/>
            <person name="Caballero-Perez J."/>
            <person name="Catarino B."/>
            <person name="Chen F."/>
            <person name="Chiyoda S."/>
            <person name="Chovatia M."/>
            <person name="Davies K.M."/>
            <person name="Delmans M."/>
            <person name="Demura T."/>
            <person name="Dierschke T."/>
            <person name="Dolan L."/>
            <person name="Dorantes-Acosta A.E."/>
            <person name="Eklund D.M."/>
            <person name="Florent S.N."/>
            <person name="Flores-Sandoval E."/>
            <person name="Fujiyama A."/>
            <person name="Fukuzawa H."/>
            <person name="Galik B."/>
            <person name="Grimanelli D."/>
            <person name="Grimwood J."/>
            <person name="Grossniklaus U."/>
            <person name="Hamada T."/>
            <person name="Haseloff J."/>
            <person name="Hetherington A.J."/>
            <person name="Higo A."/>
            <person name="Hirakawa Y."/>
            <person name="Hundley H.N."/>
            <person name="Ikeda Y."/>
            <person name="Inoue K."/>
            <person name="Inoue S.I."/>
            <person name="Ishida S."/>
            <person name="Jia Q."/>
            <person name="Kakita M."/>
            <person name="Kanazawa T."/>
            <person name="Kawai Y."/>
            <person name="Kawashima T."/>
            <person name="Kennedy M."/>
            <person name="Kinose K."/>
            <person name="Kinoshita T."/>
            <person name="Kohara Y."/>
            <person name="Koide E."/>
            <person name="Komatsu K."/>
            <person name="Kopischke S."/>
            <person name="Kubo M."/>
            <person name="Kyozuka J."/>
            <person name="Lagercrantz U."/>
            <person name="Lin S.S."/>
            <person name="Lindquist E."/>
            <person name="Lipzen A.M."/>
            <person name="Lu C.W."/>
            <person name="De Luna E."/>
            <person name="Martienssen R.A."/>
            <person name="Minamino N."/>
            <person name="Mizutani M."/>
            <person name="Mizutani M."/>
            <person name="Mochizuki N."/>
            <person name="Monte I."/>
            <person name="Mosher R."/>
            <person name="Nagasaki H."/>
            <person name="Nakagami H."/>
            <person name="Naramoto S."/>
            <person name="Nishitani K."/>
            <person name="Ohtani M."/>
            <person name="Okamoto T."/>
            <person name="Okumura M."/>
            <person name="Phillips J."/>
            <person name="Pollak B."/>
            <person name="Reinders A."/>
            <person name="Rovekamp M."/>
            <person name="Sano R."/>
            <person name="Sawa S."/>
            <person name="Schmid M.W."/>
            <person name="Shirakawa M."/>
            <person name="Solano R."/>
            <person name="Spunde A."/>
            <person name="Suetsugu N."/>
            <person name="Sugano S."/>
            <person name="Sugiyama A."/>
            <person name="Sun R."/>
            <person name="Suzuki Y."/>
            <person name="Takenaka M."/>
            <person name="Takezawa D."/>
            <person name="Tomogane H."/>
            <person name="Tsuzuki M."/>
            <person name="Ueda T."/>
            <person name="Umeda M."/>
            <person name="Ward J.M."/>
            <person name="Watanabe Y."/>
            <person name="Yazaki K."/>
            <person name="Yokoyama R."/>
            <person name="Yoshitake Y."/>
            <person name="Yotsui I."/>
            <person name="Zachgo S."/>
            <person name="Schmutz J."/>
        </authorList>
    </citation>
    <scope>NUCLEOTIDE SEQUENCE [LARGE SCALE GENOMIC DNA]</scope>
    <source>
        <strain evidence="2">Tak-1</strain>
    </source>
</reference>
<name>A0A2R6WKK9_MARPO</name>
<dbReference type="Pfam" id="PF09493">
    <property type="entry name" value="DUF2389"/>
    <property type="match status" value="1"/>
</dbReference>
<protein>
    <submittedName>
        <fullName evidence="1">Uncharacterized protein</fullName>
    </submittedName>
</protein>
<keyword evidence="2" id="KW-1185">Reference proteome</keyword>
<dbReference type="NCBIfam" id="TIGR02450">
    <property type="entry name" value="TIGR02450 family Trp-rich protein"/>
    <property type="match status" value="1"/>
</dbReference>
<evidence type="ECO:0000313" key="2">
    <source>
        <dbReference type="Proteomes" id="UP000244005"/>
    </source>
</evidence>
<dbReference type="OMA" id="MGWLQRD"/>